<evidence type="ECO:0000256" key="1">
    <source>
        <dbReference type="SAM" id="Phobius"/>
    </source>
</evidence>
<gene>
    <name evidence="2" type="ORF">JI435_152030</name>
</gene>
<dbReference type="VEuPathDB" id="FungiDB:JI435_152030"/>
<keyword evidence="3" id="KW-1185">Reference proteome</keyword>
<sequence>MRLTALVPVLCCIVALILSFLCLFAGHKQSFMEDYHLLTLNTSLLGETLLSESRPTDTSNPLTNLLNSIPNEISSAINDRIGEITARLGIEDFYSAHMLDYCYGQYTPLEVANATISDDDISKNVTGCSQSQAMYKFDPTRIVEEALNRTTGQRVTLQDLKWPQDIEDGVKALNALMAAMFVLYVIAICLIFVAFVAALFAVIASGRLSACLNFLMALLAFIAIGLASALVTAVMVKATDLINQYGNDIGVEASKGNKFLALTWAATGVMFVVLLAWVVEFCVGRRQKRTPYAKHG</sequence>
<evidence type="ECO:0008006" key="4">
    <source>
        <dbReference type="Google" id="ProtNLM"/>
    </source>
</evidence>
<dbReference type="PANTHER" id="PTHR28019:SF7">
    <property type="entry name" value="SUR7 PROTEIN"/>
    <property type="match status" value="1"/>
</dbReference>
<organism evidence="2 3">
    <name type="scientific">Phaeosphaeria nodorum (strain SN15 / ATCC MYA-4574 / FGSC 10173)</name>
    <name type="common">Glume blotch fungus</name>
    <name type="synonym">Parastagonospora nodorum</name>
    <dbReference type="NCBI Taxonomy" id="321614"/>
    <lineage>
        <taxon>Eukaryota</taxon>
        <taxon>Fungi</taxon>
        <taxon>Dikarya</taxon>
        <taxon>Ascomycota</taxon>
        <taxon>Pezizomycotina</taxon>
        <taxon>Dothideomycetes</taxon>
        <taxon>Pleosporomycetidae</taxon>
        <taxon>Pleosporales</taxon>
        <taxon>Pleosporineae</taxon>
        <taxon>Phaeosphaeriaceae</taxon>
        <taxon>Parastagonospora</taxon>
    </lineage>
</organism>
<proteinExistence type="predicted"/>
<keyword evidence="1" id="KW-0472">Membrane</keyword>
<dbReference type="GO" id="GO:0005886">
    <property type="term" value="C:plasma membrane"/>
    <property type="evidence" value="ECO:0007669"/>
    <property type="project" value="InterPro"/>
</dbReference>
<keyword evidence="1" id="KW-0812">Transmembrane</keyword>
<dbReference type="InterPro" id="IPR052413">
    <property type="entry name" value="SUR7_domain"/>
</dbReference>
<dbReference type="AlphaFoldDB" id="A0A7U2F594"/>
<feature type="transmembrane region" description="Helical" evidence="1">
    <location>
        <begin position="176"/>
        <end position="202"/>
    </location>
</feature>
<dbReference type="EMBL" id="CP069030">
    <property type="protein sequence ID" value="QRC97863.1"/>
    <property type="molecule type" value="Genomic_DNA"/>
</dbReference>
<feature type="transmembrane region" description="Helical" evidence="1">
    <location>
        <begin position="259"/>
        <end position="279"/>
    </location>
</feature>
<dbReference type="OMA" id="YSIHVMA"/>
<reference evidence="3" key="1">
    <citation type="journal article" date="2021" name="BMC Genomics">
        <title>Chromosome-level genome assembly and manually-curated proteome of model necrotroph Parastagonospora nodorum Sn15 reveals a genome-wide trove of candidate effector homologs, and redundancy of virulence-related functions within an accessory chromosome.</title>
        <authorList>
            <person name="Bertazzoni S."/>
            <person name="Jones D.A.B."/>
            <person name="Phan H.T."/>
            <person name="Tan K.-C."/>
            <person name="Hane J.K."/>
        </authorList>
    </citation>
    <scope>NUCLEOTIDE SEQUENCE [LARGE SCALE GENOMIC DNA]</scope>
    <source>
        <strain evidence="3">SN15 / ATCC MYA-4574 / FGSC 10173)</strain>
    </source>
</reference>
<name>A0A7U2F594_PHANO</name>
<accession>A0A7U2F594</accession>
<keyword evidence="1" id="KW-1133">Transmembrane helix</keyword>
<dbReference type="RefSeq" id="XP_001805361.1">
    <property type="nucleotide sequence ID" value="XM_001805309.1"/>
</dbReference>
<evidence type="ECO:0000313" key="3">
    <source>
        <dbReference type="Proteomes" id="UP000663193"/>
    </source>
</evidence>
<dbReference type="OrthoDB" id="4159154at2759"/>
<dbReference type="PANTHER" id="PTHR28019">
    <property type="entry name" value="CELL MEMBRANE PROTEIN YLR413W-RELATED"/>
    <property type="match status" value="1"/>
</dbReference>
<dbReference type="Proteomes" id="UP000663193">
    <property type="component" value="Chromosome 8"/>
</dbReference>
<dbReference type="InterPro" id="IPR009571">
    <property type="entry name" value="SUR7/Rim9-like_fungi"/>
</dbReference>
<protein>
    <recommendedName>
        <fullName evidence="4">Integral membrane protein-like protein</fullName>
    </recommendedName>
</protein>
<feature type="transmembrane region" description="Helical" evidence="1">
    <location>
        <begin position="214"/>
        <end position="239"/>
    </location>
</feature>
<dbReference type="KEGG" id="pno:SNOG_15203"/>
<dbReference type="Pfam" id="PF06687">
    <property type="entry name" value="SUR7"/>
    <property type="match status" value="1"/>
</dbReference>
<evidence type="ECO:0000313" key="2">
    <source>
        <dbReference type="EMBL" id="QRC97863.1"/>
    </source>
</evidence>